<dbReference type="EMBL" id="SIJL01000015">
    <property type="protein sequence ID" value="TBH17233.1"/>
    <property type="molecule type" value="Genomic_DNA"/>
</dbReference>
<keyword evidence="2" id="KW-1185">Reference proteome</keyword>
<protein>
    <submittedName>
        <fullName evidence="1">Sulfur oxidation c-type cytochrome SoxX</fullName>
    </submittedName>
</protein>
<dbReference type="AlphaFoldDB" id="A0A4Q9AZN7"/>
<feature type="non-terminal residue" evidence="1">
    <location>
        <position position="82"/>
    </location>
</feature>
<accession>A0A4Q9AZN7</accession>
<gene>
    <name evidence="1" type="ORF">ETP66_09790</name>
</gene>
<name>A0A4Q9AZN7_9DEIN</name>
<reference evidence="1 2" key="1">
    <citation type="submission" date="2019-02" db="EMBL/GenBank/DDBJ databases">
        <title>Thermus sp. a novel from hot spring.</title>
        <authorList>
            <person name="Zhao Z."/>
        </authorList>
    </citation>
    <scope>NUCLEOTIDE SEQUENCE [LARGE SCALE GENOMIC DNA]</scope>
    <source>
        <strain evidence="1 2">CFH 72773T</strain>
    </source>
</reference>
<proteinExistence type="predicted"/>
<evidence type="ECO:0000313" key="1">
    <source>
        <dbReference type="EMBL" id="TBH17233.1"/>
    </source>
</evidence>
<sequence length="82" mass="9191">MKKVPFALLLALPALYLALAGLSALAQRYLNERELEAVRTAGRAYWEAFANQRPDQALCSLHRNRLPPEALGEFLAEQRALI</sequence>
<organism evidence="1 2">
    <name type="scientific">Thermus thermamylovorans</name>
    <dbReference type="NCBI Taxonomy" id="2509362"/>
    <lineage>
        <taxon>Bacteria</taxon>
        <taxon>Thermotogati</taxon>
        <taxon>Deinococcota</taxon>
        <taxon>Deinococci</taxon>
        <taxon>Thermales</taxon>
        <taxon>Thermaceae</taxon>
        <taxon>Thermus</taxon>
    </lineage>
</organism>
<dbReference type="Proteomes" id="UP000292858">
    <property type="component" value="Unassembled WGS sequence"/>
</dbReference>
<evidence type="ECO:0000313" key="2">
    <source>
        <dbReference type="Proteomes" id="UP000292858"/>
    </source>
</evidence>
<comment type="caution">
    <text evidence="1">The sequence shown here is derived from an EMBL/GenBank/DDBJ whole genome shotgun (WGS) entry which is preliminary data.</text>
</comment>